<reference evidence="7 8" key="1">
    <citation type="submission" date="2019-01" db="EMBL/GenBank/DDBJ databases">
        <title>Filimonas sp. strain TTM-71.</title>
        <authorList>
            <person name="Chen W.-M."/>
        </authorList>
    </citation>
    <scope>NUCLEOTIDE SEQUENCE [LARGE SCALE GENOMIC DNA]</scope>
    <source>
        <strain evidence="7 8">TTM-71</strain>
    </source>
</reference>
<feature type="domain" description="RagB/SusD" evidence="6">
    <location>
        <begin position="295"/>
        <end position="581"/>
    </location>
</feature>
<dbReference type="InterPro" id="IPR012944">
    <property type="entry name" value="SusD_RagB_dom"/>
</dbReference>
<evidence type="ECO:0000256" key="5">
    <source>
        <dbReference type="ARBA" id="ARBA00023237"/>
    </source>
</evidence>
<dbReference type="SUPFAM" id="SSF48452">
    <property type="entry name" value="TPR-like"/>
    <property type="match status" value="1"/>
</dbReference>
<sequence>MKKIYLIFFSTILFTACNKDFLERYPTSTVSPPTFFTSENDFKIYTNQFYSFLPGGTDVFGETADNIVKSSLDPEVAGTRLLPETDSKWNWDDLRAINFLLTSQNAINYRDVTVRDKYFGLARFFRAMFYFKKVQLYGDLPWYNHAIESGDSISLKKARDPRTLIMDSVLADINFAIEKLEATKSVERITRYTALALKSRICLYEGTWRKYHTAFNLPDADKFLNECVSASETLMNSGAYQVYTKTTGPTGKPYQDLFATLTIDPVADEVILGRRYSAELNIRHGLQFYMTSRTQGKPGLEKRLVNSYLMADGSRFTDIAGYDTMQFYNEIQNRDPRLAQTIRTPGYTRIGQTTVLSPDFQTTMTGYQPTKWLNIIAYDGSGQSVNDLLLFRLGEVLLNYAEAKAELGTISQQDINISIKLLRDRVGMPNLIITDANTKPDAYQAALYQNISSTNKGLLLEIRRERRVELVMENDLRWEDLMRWKEGHLVAEPFRGAYFPGAGLYDLDKNGSTDLQVYAGNKPADASYYQVPVSDLTEGTKGNILVLKNITKVFNEDRDYLWPIPAGQIALNKNLSQNPNWK</sequence>
<evidence type="ECO:0000313" key="8">
    <source>
        <dbReference type="Proteomes" id="UP000290545"/>
    </source>
</evidence>
<comment type="caution">
    <text evidence="7">The sequence shown here is derived from an EMBL/GenBank/DDBJ whole genome shotgun (WGS) entry which is preliminary data.</text>
</comment>
<dbReference type="Gene3D" id="1.25.40.390">
    <property type="match status" value="1"/>
</dbReference>
<keyword evidence="3" id="KW-0732">Signal</keyword>
<dbReference type="PROSITE" id="PS51257">
    <property type="entry name" value="PROKAR_LIPOPROTEIN"/>
    <property type="match status" value="1"/>
</dbReference>
<dbReference type="InterPro" id="IPR011990">
    <property type="entry name" value="TPR-like_helical_dom_sf"/>
</dbReference>
<keyword evidence="5" id="KW-0998">Cell outer membrane</keyword>
<dbReference type="GO" id="GO:0009279">
    <property type="term" value="C:cell outer membrane"/>
    <property type="evidence" value="ECO:0007669"/>
    <property type="project" value="UniProtKB-SubCell"/>
</dbReference>
<accession>A0A4Q1D5H5</accession>
<proteinExistence type="inferred from homology"/>
<evidence type="ECO:0000256" key="1">
    <source>
        <dbReference type="ARBA" id="ARBA00004442"/>
    </source>
</evidence>
<dbReference type="OrthoDB" id="5694214at2"/>
<organism evidence="7 8">
    <name type="scientific">Filimonas effusa</name>
    <dbReference type="NCBI Taxonomy" id="2508721"/>
    <lineage>
        <taxon>Bacteria</taxon>
        <taxon>Pseudomonadati</taxon>
        <taxon>Bacteroidota</taxon>
        <taxon>Chitinophagia</taxon>
        <taxon>Chitinophagales</taxon>
        <taxon>Chitinophagaceae</taxon>
        <taxon>Filimonas</taxon>
    </lineage>
</organism>
<dbReference type="Proteomes" id="UP000290545">
    <property type="component" value="Unassembled WGS sequence"/>
</dbReference>
<dbReference type="Pfam" id="PF07980">
    <property type="entry name" value="SusD_RagB"/>
    <property type="match status" value="1"/>
</dbReference>
<evidence type="ECO:0000259" key="6">
    <source>
        <dbReference type="Pfam" id="PF07980"/>
    </source>
</evidence>
<name>A0A4Q1D5H5_9BACT</name>
<comment type="subcellular location">
    <subcellularLocation>
        <location evidence="1">Cell outer membrane</location>
    </subcellularLocation>
</comment>
<gene>
    <name evidence="7" type="ORF">ESB13_13350</name>
</gene>
<dbReference type="AlphaFoldDB" id="A0A4Q1D5H5"/>
<evidence type="ECO:0000256" key="2">
    <source>
        <dbReference type="ARBA" id="ARBA00006275"/>
    </source>
</evidence>
<evidence type="ECO:0000256" key="4">
    <source>
        <dbReference type="ARBA" id="ARBA00023136"/>
    </source>
</evidence>
<keyword evidence="8" id="KW-1185">Reference proteome</keyword>
<evidence type="ECO:0000256" key="3">
    <source>
        <dbReference type="ARBA" id="ARBA00022729"/>
    </source>
</evidence>
<dbReference type="RefSeq" id="WP_129004077.1">
    <property type="nucleotide sequence ID" value="NZ_SDHZ01000002.1"/>
</dbReference>
<protein>
    <submittedName>
        <fullName evidence="7">RagB/SusD family nutrient uptake outer membrane protein</fullName>
    </submittedName>
</protein>
<keyword evidence="4" id="KW-0472">Membrane</keyword>
<dbReference type="EMBL" id="SDHZ01000002">
    <property type="protein sequence ID" value="RXK83103.1"/>
    <property type="molecule type" value="Genomic_DNA"/>
</dbReference>
<evidence type="ECO:0000313" key="7">
    <source>
        <dbReference type="EMBL" id="RXK83103.1"/>
    </source>
</evidence>
<comment type="similarity">
    <text evidence="2">Belongs to the SusD family.</text>
</comment>